<dbReference type="AlphaFoldDB" id="A0A3T0KTQ8"/>
<dbReference type="RefSeq" id="WP_127760786.1">
    <property type="nucleotide sequence ID" value="NZ_CP026095.1"/>
</dbReference>
<evidence type="ECO:0000313" key="1">
    <source>
        <dbReference type="EMBL" id="AZV43653.1"/>
    </source>
</evidence>
<organism evidence="1 2">
    <name type="scientific">Peribacillus asahii</name>
    <dbReference type="NCBI Taxonomy" id="228899"/>
    <lineage>
        <taxon>Bacteria</taxon>
        <taxon>Bacillati</taxon>
        <taxon>Bacillota</taxon>
        <taxon>Bacilli</taxon>
        <taxon>Bacillales</taxon>
        <taxon>Bacillaceae</taxon>
        <taxon>Peribacillus</taxon>
    </lineage>
</organism>
<sequence length="81" mass="9563">MATYLLFQGEYSRRRVVSVTEDVKYTAKMYTDLLKDGEKVDVEIWENNKPIGYFYDYEKVESKVKKAMSMIAIGKHEKSLR</sequence>
<dbReference type="KEGG" id="pasa:BAOM_3044"/>
<reference evidence="1 2" key="1">
    <citation type="submission" date="2018-01" db="EMBL/GenBank/DDBJ databases">
        <title>Bacillus asahii Genome sequencing and assembly.</title>
        <authorList>
            <person name="Jiang H."/>
            <person name="Feng Y."/>
            <person name="Zhao F."/>
            <person name="Lin X."/>
        </authorList>
    </citation>
    <scope>NUCLEOTIDE SEQUENCE [LARGE SCALE GENOMIC DNA]</scope>
    <source>
        <strain evidence="1 2">OM18</strain>
    </source>
</reference>
<gene>
    <name evidence="1" type="ORF">BAOM_3044</name>
</gene>
<name>A0A3T0KTQ8_9BACI</name>
<accession>A0A3T0KTQ8</accession>
<evidence type="ECO:0000313" key="2">
    <source>
        <dbReference type="Proteomes" id="UP000283095"/>
    </source>
</evidence>
<proteinExistence type="predicted"/>
<dbReference type="Proteomes" id="UP000283095">
    <property type="component" value="Chromosome"/>
</dbReference>
<dbReference type="EMBL" id="CP026095">
    <property type="protein sequence ID" value="AZV43653.1"/>
    <property type="molecule type" value="Genomic_DNA"/>
</dbReference>
<protein>
    <submittedName>
        <fullName evidence="1">Uncharacterized protein</fullName>
    </submittedName>
</protein>